<feature type="region of interest" description="Disordered" evidence="1">
    <location>
        <begin position="34"/>
        <end position="77"/>
    </location>
</feature>
<dbReference type="PROSITE" id="PS00028">
    <property type="entry name" value="ZINC_FINGER_C2H2_1"/>
    <property type="match status" value="1"/>
</dbReference>
<accession>A0A9P4M6C6</accession>
<feature type="region of interest" description="Disordered" evidence="1">
    <location>
        <begin position="1"/>
        <end position="22"/>
    </location>
</feature>
<evidence type="ECO:0000259" key="2">
    <source>
        <dbReference type="PROSITE" id="PS00028"/>
    </source>
</evidence>
<keyword evidence="4" id="KW-1185">Reference proteome</keyword>
<dbReference type="OrthoDB" id="10056939at2759"/>
<sequence length="347" mass="40710">MLRAMGKWRQPARPRSKRTPACEEKDVWLHKLCKSSHRTRQGSVISHATSTGGRKGRKRYSRKHPSETSIEGKPSSQSQNRKVTYYCTVCRKGFRGCYDWKRHEATHFDNIQKWICMPENTAIHNSTCAFCESPQPNSEHFKGHRVHDCLQRPLAERTFGRKDLLKQHIKDWHLDKKPPMDQKGQDEILARWFKDTDPAELSANGLWCGFCETILHTLTERVDHITEHYRNGWHIVLWTTLSDACIEGDRMEEWCLLCYLRVPVFNAHIVRVTLMRHSFRHENDMDFLDHLRNVHAVNTDNIDNVAFTCPLTCGHWDKSLVIQNPFMGIAIAHWVLIKRLKVRKRNL</sequence>
<feature type="domain" description="C2H2-type" evidence="2">
    <location>
        <begin position="87"/>
        <end position="107"/>
    </location>
</feature>
<dbReference type="InterPro" id="IPR013087">
    <property type="entry name" value="Znf_C2H2_type"/>
</dbReference>
<dbReference type="AlphaFoldDB" id="A0A9P4M6C6"/>
<evidence type="ECO:0000313" key="4">
    <source>
        <dbReference type="Proteomes" id="UP000799772"/>
    </source>
</evidence>
<dbReference type="Proteomes" id="UP000799772">
    <property type="component" value="Unassembled WGS sequence"/>
</dbReference>
<feature type="compositionally biased region" description="Polar residues" evidence="1">
    <location>
        <begin position="41"/>
        <end position="51"/>
    </location>
</feature>
<protein>
    <recommendedName>
        <fullName evidence="2">C2H2-type domain-containing protein</fullName>
    </recommendedName>
</protein>
<reference evidence="3" key="1">
    <citation type="journal article" date="2020" name="Stud. Mycol.">
        <title>101 Dothideomycetes genomes: a test case for predicting lifestyles and emergence of pathogens.</title>
        <authorList>
            <person name="Haridas S."/>
            <person name="Albert R."/>
            <person name="Binder M."/>
            <person name="Bloem J."/>
            <person name="Labutti K."/>
            <person name="Salamov A."/>
            <person name="Andreopoulos B."/>
            <person name="Baker S."/>
            <person name="Barry K."/>
            <person name="Bills G."/>
            <person name="Bluhm B."/>
            <person name="Cannon C."/>
            <person name="Castanera R."/>
            <person name="Culley D."/>
            <person name="Daum C."/>
            <person name="Ezra D."/>
            <person name="Gonzalez J."/>
            <person name="Henrissat B."/>
            <person name="Kuo A."/>
            <person name="Liang C."/>
            <person name="Lipzen A."/>
            <person name="Lutzoni F."/>
            <person name="Magnuson J."/>
            <person name="Mondo S."/>
            <person name="Nolan M."/>
            <person name="Ohm R."/>
            <person name="Pangilinan J."/>
            <person name="Park H.-J."/>
            <person name="Ramirez L."/>
            <person name="Alfaro M."/>
            <person name="Sun H."/>
            <person name="Tritt A."/>
            <person name="Yoshinaga Y."/>
            <person name="Zwiers L.-H."/>
            <person name="Turgeon B."/>
            <person name="Goodwin S."/>
            <person name="Spatafora J."/>
            <person name="Crous P."/>
            <person name="Grigoriev I."/>
        </authorList>
    </citation>
    <scope>NUCLEOTIDE SEQUENCE</scope>
    <source>
        <strain evidence="3">CBS 133067</strain>
    </source>
</reference>
<organism evidence="3 4">
    <name type="scientific">Rhizodiscina lignyota</name>
    <dbReference type="NCBI Taxonomy" id="1504668"/>
    <lineage>
        <taxon>Eukaryota</taxon>
        <taxon>Fungi</taxon>
        <taxon>Dikarya</taxon>
        <taxon>Ascomycota</taxon>
        <taxon>Pezizomycotina</taxon>
        <taxon>Dothideomycetes</taxon>
        <taxon>Pleosporomycetidae</taxon>
        <taxon>Aulographales</taxon>
        <taxon>Rhizodiscinaceae</taxon>
        <taxon>Rhizodiscina</taxon>
    </lineage>
</organism>
<gene>
    <name evidence="3" type="ORF">NA57DRAFT_55550</name>
</gene>
<evidence type="ECO:0000313" key="3">
    <source>
        <dbReference type="EMBL" id="KAF2099596.1"/>
    </source>
</evidence>
<comment type="caution">
    <text evidence="3">The sequence shown here is derived from an EMBL/GenBank/DDBJ whole genome shotgun (WGS) entry which is preliminary data.</text>
</comment>
<proteinExistence type="predicted"/>
<name>A0A9P4M6C6_9PEZI</name>
<evidence type="ECO:0000256" key="1">
    <source>
        <dbReference type="SAM" id="MobiDB-lite"/>
    </source>
</evidence>
<dbReference type="EMBL" id="ML978125">
    <property type="protein sequence ID" value="KAF2099596.1"/>
    <property type="molecule type" value="Genomic_DNA"/>
</dbReference>
<feature type="compositionally biased region" description="Basic residues" evidence="1">
    <location>
        <begin position="54"/>
        <end position="63"/>
    </location>
</feature>